<dbReference type="Proteomes" id="UP000515154">
    <property type="component" value="Unplaced"/>
</dbReference>
<feature type="disulfide bond" evidence="14">
    <location>
        <begin position="781"/>
        <end position="793"/>
    </location>
</feature>
<evidence type="ECO:0000256" key="6">
    <source>
        <dbReference type="ARBA" id="ARBA00022729"/>
    </source>
</evidence>
<dbReference type="FunFam" id="4.10.400.10:FF:000034">
    <property type="entry name" value="Low-density lipoprotein receptor-related protein 2"/>
    <property type="match status" value="1"/>
</dbReference>
<dbReference type="PRINTS" id="PR00261">
    <property type="entry name" value="LDLRECEPTOR"/>
</dbReference>
<dbReference type="SUPFAM" id="SSF57196">
    <property type="entry name" value="EGF/Laminin"/>
    <property type="match status" value="2"/>
</dbReference>
<feature type="disulfide bond" evidence="14">
    <location>
        <begin position="788"/>
        <end position="806"/>
    </location>
</feature>
<feature type="disulfide bond" evidence="13">
    <location>
        <begin position="24"/>
        <end position="34"/>
    </location>
</feature>
<dbReference type="SMART" id="SM00179">
    <property type="entry name" value="EGF_CA"/>
    <property type="match status" value="3"/>
</dbReference>
<evidence type="ECO:0000256" key="5">
    <source>
        <dbReference type="ARBA" id="ARBA00022692"/>
    </source>
</evidence>
<dbReference type="InterPro" id="IPR000742">
    <property type="entry name" value="EGF"/>
</dbReference>
<dbReference type="FunFam" id="2.10.25.10:FF:000009">
    <property type="entry name" value="Low-density lipoprotein receptor isoform 1"/>
    <property type="match status" value="1"/>
</dbReference>
<keyword evidence="3 13" id="KW-0245">EGF-like domain</keyword>
<dbReference type="InterPro" id="IPR011042">
    <property type="entry name" value="6-blade_b-propeller_TolB-like"/>
</dbReference>
<accession>A0A7E6EM94</accession>
<dbReference type="SUPFAM" id="SSF57424">
    <property type="entry name" value="LDL receptor-like module"/>
    <property type="match status" value="8"/>
</dbReference>
<dbReference type="InterPro" id="IPR000152">
    <property type="entry name" value="EGF-type_Asp/Asn_hydroxyl_site"/>
</dbReference>
<feature type="domain" description="EGF-like" evidence="16">
    <location>
        <begin position="1065"/>
        <end position="1102"/>
    </location>
</feature>
<feature type="disulfide bond" evidence="13">
    <location>
        <begin position="1069"/>
        <end position="1079"/>
    </location>
</feature>
<dbReference type="PROSITE" id="PS50068">
    <property type="entry name" value="LDLRA_2"/>
    <property type="match status" value="8"/>
</dbReference>
<keyword evidence="17" id="KW-1185">Reference proteome</keyword>
<feature type="non-terminal residue" evidence="18">
    <location>
        <position position="1250"/>
    </location>
</feature>
<gene>
    <name evidence="18" type="primary">LOC118761996</name>
</gene>
<dbReference type="PROSITE" id="PS01187">
    <property type="entry name" value="EGF_CA"/>
    <property type="match status" value="2"/>
</dbReference>
<evidence type="ECO:0000256" key="11">
    <source>
        <dbReference type="ARBA" id="ARBA00023170"/>
    </source>
</evidence>
<dbReference type="GO" id="GO:0005886">
    <property type="term" value="C:plasma membrane"/>
    <property type="evidence" value="ECO:0007669"/>
    <property type="project" value="UniProtKB-SubCell"/>
</dbReference>
<name>A0A7E6EM94_9MOLL</name>
<evidence type="ECO:0000256" key="1">
    <source>
        <dbReference type="ARBA" id="ARBA00004251"/>
    </source>
</evidence>
<keyword evidence="9" id="KW-0472">Membrane</keyword>
<organism evidence="17 18">
    <name type="scientific">Octopus sinensis</name>
    <name type="common">East Asian common octopus</name>
    <dbReference type="NCBI Taxonomy" id="2607531"/>
    <lineage>
        <taxon>Eukaryota</taxon>
        <taxon>Metazoa</taxon>
        <taxon>Spiralia</taxon>
        <taxon>Lophotrochozoa</taxon>
        <taxon>Mollusca</taxon>
        <taxon>Cephalopoda</taxon>
        <taxon>Coleoidea</taxon>
        <taxon>Octopodiformes</taxon>
        <taxon>Octopoda</taxon>
        <taxon>Incirrata</taxon>
        <taxon>Octopodidae</taxon>
        <taxon>Octopus</taxon>
    </lineage>
</organism>
<feature type="disulfide bond" evidence="14">
    <location>
        <begin position="821"/>
        <end position="833"/>
    </location>
</feature>
<feature type="disulfide bond" evidence="14">
    <location>
        <begin position="721"/>
        <end position="736"/>
    </location>
</feature>
<dbReference type="KEGG" id="osn:118761996"/>
<keyword evidence="10 13" id="KW-1015">Disulfide bond</keyword>
<dbReference type="SMART" id="SM00181">
    <property type="entry name" value="EGF"/>
    <property type="match status" value="5"/>
</dbReference>
<feature type="disulfide bond" evidence="14">
    <location>
        <begin position="950"/>
        <end position="968"/>
    </location>
</feature>
<comment type="subcellular location">
    <subcellularLocation>
        <location evidence="1">Cell membrane</location>
        <topology evidence="1">Single-pass type I membrane protein</topology>
    </subcellularLocation>
</comment>
<dbReference type="PROSITE" id="PS01209">
    <property type="entry name" value="LDLRA_1"/>
    <property type="match status" value="5"/>
</dbReference>
<dbReference type="InterPro" id="IPR001881">
    <property type="entry name" value="EGF-like_Ca-bd_dom"/>
</dbReference>
<dbReference type="RefSeq" id="XP_036356085.1">
    <property type="nucleotide sequence ID" value="XM_036500192.1"/>
</dbReference>
<comment type="caution">
    <text evidence="13">Lacks conserved residue(s) required for the propagation of feature annotation.</text>
</comment>
<evidence type="ECO:0000313" key="17">
    <source>
        <dbReference type="Proteomes" id="UP000515154"/>
    </source>
</evidence>
<evidence type="ECO:0000256" key="13">
    <source>
        <dbReference type="PROSITE-ProRule" id="PRU00076"/>
    </source>
</evidence>
<keyword evidence="8" id="KW-1133">Transmembrane helix</keyword>
<sequence length="1250" mass="141269">MCYCADGMALKPDDKRTCIDFNECSSWGYCDQICTNKQYGYTCSCQAGFTLTGKQMCRANNSESARLIVSSNKRLFSMKTDGSDIKLIATTSISPVAFDSYRNKIFWANAHDSDKREFWESDLSGENKRSIPLRTTFSIASLTYDWIANNLYYIDDAAGILGIFSLDSRRQSNIITSDLTRMISITLDPLVGYMFVALWGYSYERVNGIYRAFMDGSNMVYFKTSNYTFPRGITADVISKRIYFIDSHFDQVLTFDYNGLNRFEIIAGGKYIPSPVAITHFESHLFWADLHKGKIMKMNKNGSISTLTEIYHNTSEIPERLKIFHSSLQPQGRNPCKQAKCQHICVVTHTSDNDGLGYRCLCEIGFIPDSNQINCTRVTKFILVSKRNTIEGVPLDRKFSSTANAILPVTNTFLRYSHIKSLDYTSSDQTIYFSDAYSRTVLKFNLNTSELKIVFHEYVSDISVDWMLRNLYMANRLGITVVRIDNVEDKRVIISNETSVTSIVCHPYKGLIFFASRFYTKLAYIGRAFADGSNVKHIRRHELGYPASLTIDFKADHLYWSDFSLKRIQRSDLDGNNVQTLGITLRTPVRIFVYGDDLYLLSYFVLIRTKKTGDSPLETLATYKMYTMDLKIYDKDLQKIEASNPCIQRNGDCTHFCFAVPMTQDILHGELGRHCGCPYGMKLDTDLRTCINHTEFEPPKECPPSRFQCKNKRCISHYRVCNLQDDCFDNSDEVNCTSPSRQCSLHEFKCASGKCIPNRWICDGYKDCPDNTDEKDCKYNCSSFQFRCNNGFCIHRSRKCNSYTDCTDGSDEGAFCANHTCLPYFFKCDGYKCLSQSFLCNGRRNCRDGSDERNCPEAKCSPYQWKCPTSNICIHKMRHCDGVANCEDGSDEVGCNVTTAEGCREGYFRCLGGSCLPNNWHCDGHKDCESGSDENSTCITKPCPAHRFRCNTGLCIPKSWVCDHMNDCGDNSDEGTAQNCPSPKFRCSYREWQCPGGHQICISLSKICDGKTDCPGGTDESATCNSNSCAINKGGCAFRCLQTPFGAQCLCPVGQDFNSNETCVDLNECEPPGVCSQHCLNLEGSYKCSCDTGYQSERNLCLAIENTTLASLIVIGLKSFTNVSLNLQPYEEINIADAKRIIASSIDIPNQTIYFSDARNKVISRIKTNGSDQTVIVQTGMTYVAGLAVDWIGRNLYWIDSWKRTIEVSDLEGDHRMILLKLNLSRPMAIEIDPREEFMVSITKSLISQQ</sequence>
<feature type="disulfide bond" evidence="14">
    <location>
        <begin position="828"/>
        <end position="846"/>
    </location>
</feature>
<evidence type="ECO:0000256" key="8">
    <source>
        <dbReference type="ARBA" id="ARBA00022989"/>
    </source>
</evidence>
<keyword evidence="11" id="KW-0675">Receptor</keyword>
<dbReference type="InterPro" id="IPR049883">
    <property type="entry name" value="NOTCH1_EGF-like"/>
</dbReference>
<feature type="disulfide bond" evidence="14">
    <location>
        <begin position="743"/>
        <end position="755"/>
    </location>
</feature>
<proteinExistence type="predicted"/>
<feature type="disulfide bond" evidence="14">
    <location>
        <begin position="910"/>
        <end position="928"/>
    </location>
</feature>
<feature type="disulfide bond" evidence="14">
    <location>
        <begin position="750"/>
        <end position="768"/>
    </location>
</feature>
<keyword evidence="4" id="KW-0254">Endocytosis</keyword>
<dbReference type="InterPro" id="IPR018097">
    <property type="entry name" value="EGF_Ca-bd_CS"/>
</dbReference>
<evidence type="ECO:0000256" key="10">
    <source>
        <dbReference type="ARBA" id="ARBA00023157"/>
    </source>
</evidence>
<protein>
    <submittedName>
        <fullName evidence="18">Low-density lipoprotein receptor-related protein 2-like</fullName>
    </submittedName>
</protein>
<evidence type="ECO:0000256" key="9">
    <source>
        <dbReference type="ARBA" id="ARBA00023136"/>
    </source>
</evidence>
<dbReference type="PROSITE" id="PS01186">
    <property type="entry name" value="EGF_2"/>
    <property type="match status" value="2"/>
</dbReference>
<dbReference type="Gene3D" id="2.10.25.10">
    <property type="entry name" value="Laminin"/>
    <property type="match status" value="3"/>
</dbReference>
<dbReference type="InterPro" id="IPR009030">
    <property type="entry name" value="Growth_fac_rcpt_cys_sf"/>
</dbReference>
<dbReference type="GO" id="GO:0006897">
    <property type="term" value="P:endocytosis"/>
    <property type="evidence" value="ECO:0007669"/>
    <property type="project" value="UniProtKB-KW"/>
</dbReference>
<evidence type="ECO:0000256" key="14">
    <source>
        <dbReference type="PROSITE-ProRule" id="PRU00124"/>
    </source>
</evidence>
<dbReference type="Gene3D" id="2.120.10.30">
    <property type="entry name" value="TolB, C-terminal domain"/>
    <property type="match status" value="3"/>
</dbReference>
<dbReference type="PROSITE" id="PS50026">
    <property type="entry name" value="EGF_3"/>
    <property type="match status" value="2"/>
</dbReference>
<reference evidence="18" key="1">
    <citation type="submission" date="2025-08" db="UniProtKB">
        <authorList>
            <consortium name="RefSeq"/>
        </authorList>
    </citation>
    <scope>IDENTIFICATION</scope>
</reference>
<keyword evidence="7" id="KW-0677">Repeat</keyword>
<keyword evidence="2" id="KW-1003">Cell membrane</keyword>
<feature type="repeat" description="LDL-receptor class B" evidence="15">
    <location>
        <begin position="1194"/>
        <end position="1236"/>
    </location>
</feature>
<feature type="disulfide bond" evidence="14">
    <location>
        <begin position="840"/>
        <end position="855"/>
    </location>
</feature>
<dbReference type="InterPro" id="IPR000033">
    <property type="entry name" value="LDLR_classB_rpt"/>
</dbReference>
<keyword evidence="12" id="KW-0325">Glycoprotein</keyword>
<dbReference type="InterPro" id="IPR051221">
    <property type="entry name" value="LDLR-related"/>
</dbReference>
<keyword evidence="5" id="KW-0812">Transmembrane</keyword>
<dbReference type="CDD" id="cd00112">
    <property type="entry name" value="LDLa"/>
    <property type="match status" value="8"/>
</dbReference>
<dbReference type="Pfam" id="PF00057">
    <property type="entry name" value="Ldl_recept_a"/>
    <property type="match status" value="7"/>
</dbReference>
<feature type="disulfide bond" evidence="14">
    <location>
        <begin position="762"/>
        <end position="777"/>
    </location>
</feature>
<dbReference type="FunFam" id="4.10.400.10:FF:000011">
    <property type="entry name" value="Low-density lipoprotein receptor-related protein 1"/>
    <property type="match status" value="1"/>
</dbReference>
<evidence type="ECO:0000256" key="2">
    <source>
        <dbReference type="ARBA" id="ARBA00022475"/>
    </source>
</evidence>
<dbReference type="InterPro" id="IPR036055">
    <property type="entry name" value="LDL_receptor-like_sf"/>
</dbReference>
<dbReference type="SMART" id="SM00192">
    <property type="entry name" value="LDLa"/>
    <property type="match status" value="8"/>
</dbReference>
<dbReference type="PROSITE" id="PS51120">
    <property type="entry name" value="LDLRB"/>
    <property type="match status" value="2"/>
</dbReference>
<dbReference type="PANTHER" id="PTHR22722">
    <property type="entry name" value="LOW-DENSITY LIPOPROTEIN RECEPTOR-RELATED PROTEIN 2-RELATED"/>
    <property type="match status" value="1"/>
</dbReference>
<evidence type="ECO:0000259" key="16">
    <source>
        <dbReference type="PROSITE" id="PS50026"/>
    </source>
</evidence>
<dbReference type="AlphaFoldDB" id="A0A7E6EM94"/>
<evidence type="ECO:0000256" key="7">
    <source>
        <dbReference type="ARBA" id="ARBA00022737"/>
    </source>
</evidence>
<dbReference type="PROSITE" id="PS00010">
    <property type="entry name" value="ASX_HYDROXYL"/>
    <property type="match status" value="2"/>
</dbReference>
<feature type="repeat" description="LDL-receptor class B" evidence="15">
    <location>
        <begin position="1151"/>
        <end position="1193"/>
    </location>
</feature>
<evidence type="ECO:0000256" key="3">
    <source>
        <dbReference type="ARBA" id="ARBA00022536"/>
    </source>
</evidence>
<dbReference type="PANTHER" id="PTHR22722:SF14">
    <property type="entry name" value="MEGALIN, ISOFORM A"/>
    <property type="match status" value="1"/>
</dbReference>
<feature type="disulfide bond" evidence="14">
    <location>
        <begin position="943"/>
        <end position="955"/>
    </location>
</feature>
<feature type="disulfide bond" evidence="14">
    <location>
        <begin position="709"/>
        <end position="727"/>
    </location>
</feature>
<dbReference type="Pfam" id="PF07645">
    <property type="entry name" value="EGF_CA"/>
    <property type="match status" value="2"/>
</dbReference>
<feature type="domain" description="EGF-like" evidence="16">
    <location>
        <begin position="20"/>
        <end position="58"/>
    </location>
</feature>
<feature type="disulfide bond" evidence="14">
    <location>
        <begin position="880"/>
        <end position="895"/>
    </location>
</feature>
<dbReference type="SMART" id="SM00135">
    <property type="entry name" value="LY"/>
    <property type="match status" value="10"/>
</dbReference>
<evidence type="ECO:0000256" key="15">
    <source>
        <dbReference type="PROSITE-ProRule" id="PRU00461"/>
    </source>
</evidence>
<feature type="disulfide bond" evidence="14">
    <location>
        <begin position="903"/>
        <end position="915"/>
    </location>
</feature>
<dbReference type="SUPFAM" id="SSF57184">
    <property type="entry name" value="Growth factor receptor domain"/>
    <property type="match status" value="1"/>
</dbReference>
<dbReference type="GO" id="GO:0043235">
    <property type="term" value="C:receptor complex"/>
    <property type="evidence" value="ECO:0007669"/>
    <property type="project" value="TreeGrafter"/>
</dbReference>
<dbReference type="InterPro" id="IPR002172">
    <property type="entry name" value="LDrepeatLR_classA_rpt"/>
</dbReference>
<dbReference type="InterPro" id="IPR023415">
    <property type="entry name" value="LDLR_class-A_CS"/>
</dbReference>
<dbReference type="CDD" id="cd00054">
    <property type="entry name" value="EGF_CA"/>
    <property type="match status" value="2"/>
</dbReference>
<evidence type="ECO:0000256" key="12">
    <source>
        <dbReference type="ARBA" id="ARBA00023180"/>
    </source>
</evidence>
<dbReference type="Pfam" id="PF00058">
    <property type="entry name" value="Ldl_recept_b"/>
    <property type="match status" value="1"/>
</dbReference>
<evidence type="ECO:0000313" key="18">
    <source>
        <dbReference type="RefSeq" id="XP_036356085.1"/>
    </source>
</evidence>
<feature type="disulfide bond" evidence="14">
    <location>
        <begin position="702"/>
        <end position="714"/>
    </location>
</feature>
<dbReference type="Gene3D" id="4.10.400.10">
    <property type="entry name" value="Low-density Lipoprotein Receptor"/>
    <property type="match status" value="8"/>
</dbReference>
<evidence type="ECO:0000256" key="4">
    <source>
        <dbReference type="ARBA" id="ARBA00022583"/>
    </source>
</evidence>
<dbReference type="SUPFAM" id="SSF63825">
    <property type="entry name" value="YWTD domain"/>
    <property type="match status" value="3"/>
</dbReference>
<dbReference type="GO" id="GO:0005509">
    <property type="term" value="F:calcium ion binding"/>
    <property type="evidence" value="ECO:0007669"/>
    <property type="project" value="InterPro"/>
</dbReference>
<keyword evidence="6" id="KW-0732">Signal</keyword>